<evidence type="ECO:0000256" key="3">
    <source>
        <dbReference type="SAM" id="Phobius"/>
    </source>
</evidence>
<feature type="transmembrane region" description="Helical" evidence="3">
    <location>
        <begin position="245"/>
        <end position="264"/>
    </location>
</feature>
<sequence length="506" mass="54804">MWRQRVRAILSGNTIDDASLRSLNLYDDDEELRRVNSDDSISNNTMRITYTRSNEVIPDSDSNSLAPTLPRGSVHNSVHTGFVDADIDKDNCVEKTKGAESEEEDEDSGIPDGGWRAWLCVLGAFCGITSTFGISNGTGTIQDYLLTERLKGQSETKIGWIFSLWLFIMYAGSVQTGPIFDAYGPRVLLIPGCIGWTLSVFMLSLCKEFYQFILAFSILGGLSTSMIFNPSVAVLGQYFNRRRSLATGISFLGGSAGGVFVPLMLEHLFPQIGYGWSIRVLGFIVLGLSIVTCICVQGRTTREDVDWREALPDIKSLRHLDFAACTAGVFLVEWGFFVPVIYLVGYARSQGLSSGYSNAIIAYMNIASSFGRVIPGWLADRYGCYNVVIISCLLTGIFCCAVWIPAGTTKAGLTVFVVLFGLGSGSTISATPNCVANISPLSDYGKRYGTAYSLASIAVLTGAPIAGALTDNNYLGLQLFAGCSYILAGIAFIIARLIAAGRKLQF</sequence>
<dbReference type="SUPFAM" id="SSF103473">
    <property type="entry name" value="MFS general substrate transporter"/>
    <property type="match status" value="1"/>
</dbReference>
<dbReference type="GO" id="GO:0022857">
    <property type="term" value="F:transmembrane transporter activity"/>
    <property type="evidence" value="ECO:0007669"/>
    <property type="project" value="InterPro"/>
</dbReference>
<gene>
    <name evidence="5" type="ORF">DASB73_021110</name>
</gene>
<feature type="transmembrane region" description="Helical" evidence="3">
    <location>
        <begin position="276"/>
        <end position="298"/>
    </location>
</feature>
<feature type="transmembrane region" description="Helical" evidence="3">
    <location>
        <begin position="448"/>
        <end position="469"/>
    </location>
</feature>
<proteinExistence type="inferred from homology"/>
<dbReference type="InterPro" id="IPR020846">
    <property type="entry name" value="MFS_dom"/>
</dbReference>
<dbReference type="GO" id="GO:0016020">
    <property type="term" value="C:membrane"/>
    <property type="evidence" value="ECO:0007669"/>
    <property type="project" value="UniProtKB-SubCell"/>
</dbReference>
<evidence type="ECO:0000313" key="6">
    <source>
        <dbReference type="Proteomes" id="UP001362899"/>
    </source>
</evidence>
<feature type="transmembrane region" description="Helical" evidence="3">
    <location>
        <begin position="211"/>
        <end position="233"/>
    </location>
</feature>
<feature type="transmembrane region" description="Helical" evidence="3">
    <location>
        <begin position="412"/>
        <end position="436"/>
    </location>
</feature>
<dbReference type="InterPro" id="IPR011701">
    <property type="entry name" value="MFS"/>
</dbReference>
<dbReference type="PROSITE" id="PS50850">
    <property type="entry name" value="MFS"/>
    <property type="match status" value="1"/>
</dbReference>
<dbReference type="Proteomes" id="UP001362899">
    <property type="component" value="Unassembled WGS sequence"/>
</dbReference>
<feature type="transmembrane region" description="Helical" evidence="3">
    <location>
        <begin position="475"/>
        <end position="499"/>
    </location>
</feature>
<reference evidence="5 6" key="1">
    <citation type="journal article" date="2023" name="Elife">
        <title>Identification of key yeast species and microbe-microbe interactions impacting larval growth of Drosophila in the wild.</title>
        <authorList>
            <person name="Mure A."/>
            <person name="Sugiura Y."/>
            <person name="Maeda R."/>
            <person name="Honda K."/>
            <person name="Sakurai N."/>
            <person name="Takahashi Y."/>
            <person name="Watada M."/>
            <person name="Katoh T."/>
            <person name="Gotoh A."/>
            <person name="Gotoh Y."/>
            <person name="Taniguchi I."/>
            <person name="Nakamura K."/>
            <person name="Hayashi T."/>
            <person name="Katayama T."/>
            <person name="Uemura T."/>
            <person name="Hattori Y."/>
        </authorList>
    </citation>
    <scope>NUCLEOTIDE SEQUENCE [LARGE SCALE GENOMIC DNA]</scope>
    <source>
        <strain evidence="5 6">SB-73</strain>
    </source>
</reference>
<dbReference type="CDD" id="cd17352">
    <property type="entry name" value="MFS_MCT_SLC16"/>
    <property type="match status" value="1"/>
</dbReference>
<feature type="transmembrane region" description="Helical" evidence="3">
    <location>
        <begin position="319"/>
        <end position="344"/>
    </location>
</feature>
<evidence type="ECO:0000256" key="1">
    <source>
        <dbReference type="ARBA" id="ARBA00004141"/>
    </source>
</evidence>
<evidence type="ECO:0000259" key="4">
    <source>
        <dbReference type="PROSITE" id="PS50850"/>
    </source>
</evidence>
<keyword evidence="3" id="KW-1133">Transmembrane helix</keyword>
<name>A0AAV5RI75_STABA</name>
<keyword evidence="6" id="KW-1185">Reference proteome</keyword>
<comment type="caution">
    <text evidence="5">The sequence shown here is derived from an EMBL/GenBank/DDBJ whole genome shotgun (WGS) entry which is preliminary data.</text>
</comment>
<feature type="transmembrane region" description="Helical" evidence="3">
    <location>
        <begin position="158"/>
        <end position="180"/>
    </location>
</feature>
<evidence type="ECO:0000256" key="2">
    <source>
        <dbReference type="ARBA" id="ARBA00006727"/>
    </source>
</evidence>
<accession>A0AAV5RI75</accession>
<dbReference type="EMBL" id="BTGC01000003">
    <property type="protein sequence ID" value="GMM51153.1"/>
    <property type="molecule type" value="Genomic_DNA"/>
</dbReference>
<feature type="domain" description="Major facilitator superfamily (MFS) profile" evidence="4">
    <location>
        <begin position="321"/>
        <end position="506"/>
    </location>
</feature>
<dbReference type="InterPro" id="IPR036259">
    <property type="entry name" value="MFS_trans_sf"/>
</dbReference>
<keyword evidence="3" id="KW-0812">Transmembrane</keyword>
<feature type="transmembrane region" description="Helical" evidence="3">
    <location>
        <begin position="387"/>
        <end position="406"/>
    </location>
</feature>
<feature type="transmembrane region" description="Helical" evidence="3">
    <location>
        <begin position="356"/>
        <end position="375"/>
    </location>
</feature>
<evidence type="ECO:0000313" key="5">
    <source>
        <dbReference type="EMBL" id="GMM51153.1"/>
    </source>
</evidence>
<organism evidence="5 6">
    <name type="scientific">Starmerella bacillaris</name>
    <name type="common">Yeast</name>
    <name type="synonym">Candida zemplinina</name>
    <dbReference type="NCBI Taxonomy" id="1247836"/>
    <lineage>
        <taxon>Eukaryota</taxon>
        <taxon>Fungi</taxon>
        <taxon>Dikarya</taxon>
        <taxon>Ascomycota</taxon>
        <taxon>Saccharomycotina</taxon>
        <taxon>Dipodascomycetes</taxon>
        <taxon>Dipodascales</taxon>
        <taxon>Trichomonascaceae</taxon>
        <taxon>Starmerella</taxon>
    </lineage>
</organism>
<protein>
    <submittedName>
        <fullName evidence="5">Mch5 protein</fullName>
    </submittedName>
</protein>
<dbReference type="PANTHER" id="PTHR11360:SF177">
    <property type="entry name" value="RIBOFLAVIN TRANSPORTER MCH5"/>
    <property type="match status" value="1"/>
</dbReference>
<comment type="subcellular location">
    <subcellularLocation>
        <location evidence="1">Membrane</location>
        <topology evidence="1">Multi-pass membrane protein</topology>
    </subcellularLocation>
</comment>
<dbReference type="Pfam" id="PF07690">
    <property type="entry name" value="MFS_1"/>
    <property type="match status" value="1"/>
</dbReference>
<dbReference type="PANTHER" id="PTHR11360">
    <property type="entry name" value="MONOCARBOXYLATE TRANSPORTER"/>
    <property type="match status" value="1"/>
</dbReference>
<dbReference type="Gene3D" id="1.20.1250.20">
    <property type="entry name" value="MFS general substrate transporter like domains"/>
    <property type="match status" value="2"/>
</dbReference>
<dbReference type="AlphaFoldDB" id="A0AAV5RI75"/>
<keyword evidence="3" id="KW-0472">Membrane</keyword>
<comment type="similarity">
    <text evidence="2">Belongs to the major facilitator superfamily. Monocarboxylate porter (TC 2.A.1.13) family.</text>
</comment>
<dbReference type="InterPro" id="IPR050327">
    <property type="entry name" value="Proton-linked_MCT"/>
</dbReference>